<name>A0A1Y1WZS3_9FUNG</name>
<organism evidence="2 3">
    <name type="scientific">Anaeromyces robustus</name>
    <dbReference type="NCBI Taxonomy" id="1754192"/>
    <lineage>
        <taxon>Eukaryota</taxon>
        <taxon>Fungi</taxon>
        <taxon>Fungi incertae sedis</taxon>
        <taxon>Chytridiomycota</taxon>
        <taxon>Chytridiomycota incertae sedis</taxon>
        <taxon>Neocallimastigomycetes</taxon>
        <taxon>Neocallimastigales</taxon>
        <taxon>Neocallimastigaceae</taxon>
        <taxon>Anaeromyces</taxon>
    </lineage>
</organism>
<feature type="region of interest" description="Disordered" evidence="1">
    <location>
        <begin position="1"/>
        <end position="21"/>
    </location>
</feature>
<dbReference type="Gene3D" id="2.60.40.10">
    <property type="entry name" value="Immunoglobulins"/>
    <property type="match status" value="1"/>
</dbReference>
<dbReference type="PANTHER" id="PTHR48421:SF1">
    <property type="entry name" value="MYCBP-ASSOCIATED PROTEIN"/>
    <property type="match status" value="1"/>
</dbReference>
<feature type="region of interest" description="Disordered" evidence="1">
    <location>
        <begin position="713"/>
        <end position="758"/>
    </location>
</feature>
<comment type="caution">
    <text evidence="2">The sequence shown here is derived from an EMBL/GenBank/DDBJ whole genome shotgun (WGS) entry which is preliminary data.</text>
</comment>
<accession>A0A1Y1WZS3</accession>
<evidence type="ECO:0008006" key="4">
    <source>
        <dbReference type="Google" id="ProtNLM"/>
    </source>
</evidence>
<feature type="compositionally biased region" description="Low complexity" evidence="1">
    <location>
        <begin position="318"/>
        <end position="332"/>
    </location>
</feature>
<dbReference type="STRING" id="1754192.A0A1Y1WZS3"/>
<dbReference type="InterPro" id="IPR013783">
    <property type="entry name" value="Ig-like_fold"/>
</dbReference>
<dbReference type="Proteomes" id="UP000193944">
    <property type="component" value="Unassembled WGS sequence"/>
</dbReference>
<evidence type="ECO:0000256" key="1">
    <source>
        <dbReference type="SAM" id="MobiDB-lite"/>
    </source>
</evidence>
<dbReference type="EMBL" id="MCFG01000187">
    <property type="protein sequence ID" value="ORX79097.1"/>
    <property type="molecule type" value="Genomic_DNA"/>
</dbReference>
<dbReference type="Pfam" id="PF14646">
    <property type="entry name" value="MYCBPAP"/>
    <property type="match status" value="1"/>
</dbReference>
<protein>
    <recommendedName>
        <fullName evidence="4">MYCBP-associated protein</fullName>
    </recommendedName>
</protein>
<proteinExistence type="predicted"/>
<dbReference type="OrthoDB" id="10263316at2759"/>
<feature type="region of interest" description="Disordered" evidence="1">
    <location>
        <begin position="318"/>
        <end position="379"/>
    </location>
</feature>
<reference evidence="2 3" key="2">
    <citation type="submission" date="2016-08" db="EMBL/GenBank/DDBJ databases">
        <title>Pervasive Adenine N6-methylation of Active Genes in Fungi.</title>
        <authorList>
            <consortium name="DOE Joint Genome Institute"/>
            <person name="Mondo S.J."/>
            <person name="Dannebaum R.O."/>
            <person name="Kuo R.C."/>
            <person name="Labutti K."/>
            <person name="Haridas S."/>
            <person name="Kuo A."/>
            <person name="Salamov A."/>
            <person name="Ahrendt S.R."/>
            <person name="Lipzen A."/>
            <person name="Sullivan W."/>
            <person name="Andreopoulos W.B."/>
            <person name="Clum A."/>
            <person name="Lindquist E."/>
            <person name="Daum C."/>
            <person name="Ramamoorthy G.K."/>
            <person name="Gryganskyi A."/>
            <person name="Culley D."/>
            <person name="Magnuson J.K."/>
            <person name="James T.Y."/>
            <person name="O'Malley M.A."/>
            <person name="Stajich J.E."/>
            <person name="Spatafora J.W."/>
            <person name="Visel A."/>
            <person name="Grigoriev I.V."/>
        </authorList>
    </citation>
    <scope>NUCLEOTIDE SEQUENCE [LARGE SCALE GENOMIC DNA]</scope>
    <source>
        <strain evidence="2 3">S4</strain>
    </source>
</reference>
<sequence>MLSGKSNIKSNIKENETNKPKTILVARHLPTDKNGKDLLLEDPMNKPVPMNAVIKKETGPRRQSNGVLIDYSLLGDPDDFEYMEKLYNNNNDEEDNDPKKNIIEEEDTESSLIQDNNNNKINHKVRTISNFGNENLEERKKKNQIHIFQKYCEVKERHALENWKRHSIEWSKIEDHIAKKINRDKSKNLTRQLTEFGLQKETNRIFEETYDFLGDKDLPFWRDGLTVGYELLGFHITIPRGGPREIVQVRRKPLSESDKGNTIPDYMIDKYINNEKNIYNPEYIEVVGKHTTLEESELAFDYVQHMNMKRSLCKKKNSISSNVSNSSSNHNNQGCNEIDKNDENDDSYVINSLEEENTEEEEEEEEEEKEDDDEESSITENVENKLKENENGINIINNHSNSNVSLVFKTDRLVFFSVLNHVVSSILTIYNNGTTAIHFEWRKVNRENDITKYTKEIRDGIQKFYFYHTSGIILPGSAYDFPIMFKSNKSGIFTESWEMITHPETPCKKVIEFKGYAIQHDTMKFKRMELEKILEHRKAIVISKAIDKYIFDKVFEQINYKNAKIKKTRIISLKVIEHQHFIRRNKDYHLNFTTVIIEKLKDLCNRVNEYLNITTEWNRSIDRLYNNIYKIENKVDQSDFLKELNMIISSSVAKVQEPHQSVHYSLGYWLFVELADNVTNTSMKIRGKLELPINSYNHVKFYDNIEFKTPEMVEEEKNTTNKRKPPTKKVTQTKIKTKNSKKVDVETKSDPSDPENVGQLTQIIDDYPKNWSKERRKKEQIYKLALKRRVRELVSDFVDRWCLLFADVNERSKKYSDYESQSRI</sequence>
<evidence type="ECO:0000313" key="3">
    <source>
        <dbReference type="Proteomes" id="UP000193944"/>
    </source>
</evidence>
<feature type="compositionally biased region" description="Polar residues" evidence="1">
    <location>
        <begin position="1"/>
        <end position="10"/>
    </location>
</feature>
<dbReference type="AlphaFoldDB" id="A0A1Y1WZS3"/>
<dbReference type="InterPro" id="IPR032707">
    <property type="entry name" value="MYCBPAP"/>
</dbReference>
<feature type="compositionally biased region" description="Acidic residues" evidence="1">
    <location>
        <begin position="353"/>
        <end position="377"/>
    </location>
</feature>
<evidence type="ECO:0000313" key="2">
    <source>
        <dbReference type="EMBL" id="ORX79097.1"/>
    </source>
</evidence>
<dbReference type="PANTHER" id="PTHR48421">
    <property type="entry name" value="MYCBP-ASSOCIATED PROTEIN"/>
    <property type="match status" value="1"/>
</dbReference>
<gene>
    <name evidence="2" type="ORF">BCR32DRAFT_269660</name>
</gene>
<feature type="compositionally biased region" description="Basic and acidic residues" evidence="1">
    <location>
        <begin position="741"/>
        <end position="751"/>
    </location>
</feature>
<keyword evidence="3" id="KW-1185">Reference proteome</keyword>
<reference evidence="2 3" key="1">
    <citation type="submission" date="2016-08" db="EMBL/GenBank/DDBJ databases">
        <title>A Parts List for Fungal Cellulosomes Revealed by Comparative Genomics.</title>
        <authorList>
            <consortium name="DOE Joint Genome Institute"/>
            <person name="Haitjema C.H."/>
            <person name="Gilmore S.P."/>
            <person name="Henske J.K."/>
            <person name="Solomon K.V."/>
            <person name="De Groot R."/>
            <person name="Kuo A."/>
            <person name="Mondo S.J."/>
            <person name="Salamov A.A."/>
            <person name="Labutti K."/>
            <person name="Zhao Z."/>
            <person name="Chiniquy J."/>
            <person name="Barry K."/>
            <person name="Brewer H.M."/>
            <person name="Purvine S.O."/>
            <person name="Wright A.T."/>
            <person name="Boxma B."/>
            <person name="Van Alen T."/>
            <person name="Hackstein J.H."/>
            <person name="Baker S.E."/>
            <person name="Grigoriev I.V."/>
            <person name="O'Malley M.A."/>
        </authorList>
    </citation>
    <scope>NUCLEOTIDE SEQUENCE [LARGE SCALE GENOMIC DNA]</scope>
    <source>
        <strain evidence="2 3">S4</strain>
    </source>
</reference>